<dbReference type="RefSeq" id="XP_071916819.1">
    <property type="nucleotide sequence ID" value="XM_072060718.1"/>
</dbReference>
<reference evidence="3 4" key="1">
    <citation type="submission" date="2025-05" db="UniProtKB">
        <authorList>
            <consortium name="RefSeq"/>
        </authorList>
    </citation>
    <scope>IDENTIFICATION</scope>
    <source>
        <tissue evidence="3 4">Leaves</tissue>
    </source>
</reference>
<dbReference type="GeneID" id="113704731"/>
<organism evidence="2 4">
    <name type="scientific">Coffea arabica</name>
    <name type="common">Arabian coffee</name>
    <dbReference type="NCBI Taxonomy" id="13443"/>
    <lineage>
        <taxon>Eukaryota</taxon>
        <taxon>Viridiplantae</taxon>
        <taxon>Streptophyta</taxon>
        <taxon>Embryophyta</taxon>
        <taxon>Tracheophyta</taxon>
        <taxon>Spermatophyta</taxon>
        <taxon>Magnoliopsida</taxon>
        <taxon>eudicotyledons</taxon>
        <taxon>Gunneridae</taxon>
        <taxon>Pentapetalae</taxon>
        <taxon>asterids</taxon>
        <taxon>lamiids</taxon>
        <taxon>Gentianales</taxon>
        <taxon>Rubiaceae</taxon>
        <taxon>Ixoroideae</taxon>
        <taxon>Gardenieae complex</taxon>
        <taxon>Bertiereae - Coffeeae clade</taxon>
        <taxon>Coffeeae</taxon>
        <taxon>Coffea</taxon>
    </lineage>
</organism>
<feature type="compositionally biased region" description="Low complexity" evidence="1">
    <location>
        <begin position="64"/>
        <end position="89"/>
    </location>
</feature>
<name>A0ABM4VBC4_COFAR</name>
<feature type="region of interest" description="Disordered" evidence="1">
    <location>
        <begin position="1"/>
        <end position="131"/>
    </location>
</feature>
<accession>A0ABM4VBC4</accession>
<keyword evidence="2" id="KW-1185">Reference proteome</keyword>
<evidence type="ECO:0000313" key="2">
    <source>
        <dbReference type="Proteomes" id="UP001652660"/>
    </source>
</evidence>
<dbReference type="Proteomes" id="UP001652660">
    <property type="component" value="Chromosome 8e"/>
</dbReference>
<protein>
    <submittedName>
        <fullName evidence="3 4">Uncharacterized protein</fullName>
    </submittedName>
</protein>
<feature type="compositionally biased region" description="Basic residues" evidence="1">
    <location>
        <begin position="42"/>
        <end position="52"/>
    </location>
</feature>
<proteinExistence type="predicted"/>
<evidence type="ECO:0000256" key="1">
    <source>
        <dbReference type="SAM" id="MobiDB-lite"/>
    </source>
</evidence>
<sequence length="177" mass="20328">MVRTRGGSAGTGRTIRLRDEHVEIVEPSTMKSPRKGIETRGGKRKSSARKKRQTAEPSVEQIEEQQTAEQTVEEQQTAEQTVEEQQTAELSTRKSPRTRSDVPTAQRSGKRKRPAKVQPEAQPEVEPNPLSKFIDDDVRERFELISQKGFITQRTILPSEFRKLDLEHVLKFFEFKK</sequence>
<feature type="compositionally biased region" description="Low complexity" evidence="1">
    <location>
        <begin position="1"/>
        <end position="14"/>
    </location>
</feature>
<dbReference type="RefSeq" id="XP_071916817.1">
    <property type="nucleotide sequence ID" value="XM_072060716.1"/>
</dbReference>
<evidence type="ECO:0000313" key="3">
    <source>
        <dbReference type="RefSeq" id="XP_071916817.1"/>
    </source>
</evidence>
<evidence type="ECO:0000313" key="4">
    <source>
        <dbReference type="RefSeq" id="XP_071916819.1"/>
    </source>
</evidence>
<gene>
    <name evidence="3 4" type="primary">LOC113704731</name>
</gene>